<accession>B5KY13</accession>
<protein>
    <submittedName>
        <fullName evidence="1">ATP synthase F0 subunit 8</fullName>
    </submittedName>
</protein>
<dbReference type="RefSeq" id="YP_010125567.1">
    <property type="nucleotide sequence ID" value="NC_056239.1"/>
</dbReference>
<sequence>MPQMSPLNWILLLMMFLTSLLLISIMIFSKTSFNIFLSNTLPSMNQKTINMPWKW</sequence>
<dbReference type="AlphaFoldDB" id="B5KY13"/>
<organism evidence="1">
    <name type="scientific">Friesea propria</name>
    <dbReference type="NCBI Taxonomy" id="2785902"/>
    <lineage>
        <taxon>Eukaryota</taxon>
        <taxon>Metazoa</taxon>
        <taxon>Ecdysozoa</taxon>
        <taxon>Arthropoda</taxon>
        <taxon>Hexapoda</taxon>
        <taxon>Collembola</taxon>
        <taxon>Poduromorpha</taxon>
        <taxon>Poduroidea</taxon>
        <taxon>Neanuridae</taxon>
        <taxon>Frieseinae</taxon>
        <taxon>Friesea</taxon>
    </lineage>
</organism>
<dbReference type="CTD" id="4509"/>
<reference evidence="1" key="1">
    <citation type="journal article" date="2010" name="Gene">
        <title>High divergence across the whole mitochondrial genome in the 'pan-Antarctic' springtail Friesea grisea: evidence for cryptic species?</title>
        <authorList>
            <person name="Torricelli G."/>
            <person name="Carapelli A."/>
            <person name="Convey P."/>
            <person name="Nardi F."/>
            <person name="Boore J.L."/>
            <person name="Frati F."/>
        </authorList>
    </citation>
    <scope>NUCLEOTIDE SEQUENCE</scope>
</reference>
<proteinExistence type="predicted"/>
<dbReference type="GeneID" id="65330538"/>
<evidence type="ECO:0000313" key="1">
    <source>
        <dbReference type="EMBL" id="ABV02144.1"/>
    </source>
</evidence>
<geneLocation type="mitochondrion" evidence="1"/>
<name>B5KY13_9HEXA</name>
<reference evidence="1" key="2">
    <citation type="journal article" date="2020" name="Insects">
        <title>Evidence for Cryptic Diversity in the 'Pan-Antarctic' Springtail Friesea antarctica and the Description of Two New Species.</title>
        <authorList>
            <person name="Carapelli A."/>
            <person name="Greenslade P."/>
            <person name="Nardi F."/>
            <person name="Leo C."/>
            <person name="Convey P."/>
            <person name="Frati F."/>
            <person name="Fanciulli P.P."/>
        </authorList>
    </citation>
    <scope>NUCLEOTIDE SEQUENCE</scope>
</reference>
<dbReference type="EMBL" id="EU124719">
    <property type="protein sequence ID" value="ABV02144.1"/>
    <property type="molecule type" value="Genomic_DNA"/>
</dbReference>
<keyword evidence="1" id="KW-0496">Mitochondrion</keyword>
<gene>
    <name evidence="1" type="primary">ATP8</name>
</gene>